<keyword evidence="4" id="KW-1185">Reference proteome</keyword>
<proteinExistence type="predicted"/>
<feature type="compositionally biased region" description="Polar residues" evidence="1">
    <location>
        <begin position="262"/>
        <end position="272"/>
    </location>
</feature>
<evidence type="ECO:0000256" key="1">
    <source>
        <dbReference type="SAM" id="MobiDB-lite"/>
    </source>
</evidence>
<feature type="region of interest" description="Disordered" evidence="1">
    <location>
        <begin position="254"/>
        <end position="279"/>
    </location>
</feature>
<evidence type="ECO:0000313" key="4">
    <source>
        <dbReference type="Proteomes" id="UP001151760"/>
    </source>
</evidence>
<dbReference type="InterPro" id="IPR004320">
    <property type="entry name" value="BPS1_pln"/>
</dbReference>
<dbReference type="InterPro" id="IPR052343">
    <property type="entry name" value="Retrotransposon-Effector_Assoc"/>
</dbReference>
<feature type="domain" description="Reverse transcriptase" evidence="2">
    <location>
        <begin position="828"/>
        <end position="1060"/>
    </location>
</feature>
<comment type="caution">
    <text evidence="3">The sequence shown here is derived from an EMBL/GenBank/DDBJ whole genome shotgun (WGS) entry which is preliminary data.</text>
</comment>
<dbReference type="PROSITE" id="PS50878">
    <property type="entry name" value="RT_POL"/>
    <property type="match status" value="1"/>
</dbReference>
<dbReference type="GO" id="GO:0003964">
    <property type="term" value="F:RNA-directed DNA polymerase activity"/>
    <property type="evidence" value="ECO:0007669"/>
    <property type="project" value="UniProtKB-KW"/>
</dbReference>
<reference evidence="3" key="1">
    <citation type="journal article" date="2022" name="Int. J. Mol. Sci.">
        <title>Draft Genome of Tanacetum Coccineum: Genomic Comparison of Closely Related Tanacetum-Family Plants.</title>
        <authorList>
            <person name="Yamashiro T."/>
            <person name="Shiraishi A."/>
            <person name="Nakayama K."/>
            <person name="Satake H."/>
        </authorList>
    </citation>
    <scope>NUCLEOTIDE SEQUENCE</scope>
</reference>
<protein>
    <submittedName>
        <fullName evidence="3">RNA-directed DNA polymerase, eukaryota</fullName>
    </submittedName>
</protein>
<dbReference type="InterPro" id="IPR043502">
    <property type="entry name" value="DNA/RNA_pol_sf"/>
</dbReference>
<dbReference type="Proteomes" id="UP001151760">
    <property type="component" value="Unassembled WGS sequence"/>
</dbReference>
<keyword evidence="3" id="KW-0808">Transferase</keyword>
<dbReference type="SUPFAM" id="SSF56219">
    <property type="entry name" value="DNase I-like"/>
    <property type="match status" value="1"/>
</dbReference>
<feature type="compositionally biased region" description="Basic and acidic residues" evidence="1">
    <location>
        <begin position="339"/>
        <end position="349"/>
    </location>
</feature>
<dbReference type="SUPFAM" id="SSF56672">
    <property type="entry name" value="DNA/RNA polymerases"/>
    <property type="match status" value="1"/>
</dbReference>
<dbReference type="InterPro" id="IPR000477">
    <property type="entry name" value="RT_dom"/>
</dbReference>
<dbReference type="PANTHER" id="PTHR46890:SF50">
    <property type="entry name" value="RNA-DIRECTED DNA POLYMERASE, EUKARYOTA, REVERSE TRANSCRIPTASE ZINC-BINDING DOMAIN PROTEIN-RELATED"/>
    <property type="match status" value="1"/>
</dbReference>
<dbReference type="Gene3D" id="3.60.10.10">
    <property type="entry name" value="Endonuclease/exonuclease/phosphatase"/>
    <property type="match status" value="1"/>
</dbReference>
<dbReference type="Pfam" id="PF03087">
    <property type="entry name" value="BPS1"/>
    <property type="match status" value="1"/>
</dbReference>
<name>A0ABQ5CCC2_9ASTR</name>
<gene>
    <name evidence="3" type="ORF">Tco_0894667</name>
</gene>
<dbReference type="PANTHER" id="PTHR46890">
    <property type="entry name" value="NON-LTR RETROLELEMENT REVERSE TRANSCRIPTASE-LIKE PROTEIN-RELATED"/>
    <property type="match status" value="1"/>
</dbReference>
<sequence length="1060" mass="119758">MSRQSCSGNLVSLLQGMDNQLSHTTQGLPLTQQALSHSQHEKLVDELLVRSMRLLDICGSIRDVVSQVKGHVHDIQSTQRDASFPKKLKKTVKKSVEKLKQVEGFEPPQEDDAHVLGSIRTHQAPERLCLNVKVEEHSLGDLNEPANYKGELLDPESNKWLDAMNAEMQSMKDNQVWRLVGLMNQWTPISDVAAILTSIQICKCGMGEKGMRPAMAASTTTCCPAKENSKEDSDNLSKPPVFEFRVTDKVMQQTSEGEKMKSQGNEIASESVSGKEFNQRENIDRETCRNTNFRDWSSPISVIRAREIIGWNLEFIDEDSENDSHSEVESDFTLGSKDLGSEDKAENGLYDELKQEVKEKERGNLDDPFGLYDLLKKGNQHQENSKEDSDNLSKPPGFEFRVTDKVMQQTKKHVETNVETGGNSGYRKEGFGDSRSFVEGLVPSGYKPKMESSLLEKLNDFVEIGQAVGYSMEGCLRNIEELIIEHGVVKVDDIDEVLVKSLWGNSTFDYAFSSSVGYSIGVVCVWDKSMFIKVNVSVSDYFFLIEGEWKCPVSKTLMIAIYAPQALSKKRMLWGYLHDVIFRWSREIIVMGDFNELRMALERYGSIFHKPGADAFNYFITSSGLNDIPLGGYTFTWVHKDADKMSKLDRFLVSDGVLATFPSFTGVILDKLSSIYLKKKLQLLKKKLRAWGKDARKGLEKKQFEIQSEICELDKRIDSGCLSALFTNSRASLHKSLLDLDKIRDMRHQRSIRGVLVNGEWIENPDRAKREFHDHFASRFSNSHATCLFFEGSFPRSLSNEQAASLEVVVTDQEIKNAGRICVKAIKEIFASGKFSIGCNSSFISLIPKISDAKFVKDFRPISLIGCQYKIVGKILANRLSVVIDDLVSLEQSAFIKGRKILDGPMILNEVLSWCNNKKNMIFKVDFEKAFDSVRLDFLDDIIHKFGFGSRWCGWIAGCLKSSTALVLVNGSPTKEFRFQNGLRQGDPLSPFLFLLVMEFLHIFFYNALQQGFFKGVGIGRNVGSRVSLRFQIGRLGLFARVRLLKMLDIEELFLSQAQR</sequence>
<dbReference type="CDD" id="cd01650">
    <property type="entry name" value="RT_nLTR_like"/>
    <property type="match status" value="1"/>
</dbReference>
<keyword evidence="3" id="KW-0695">RNA-directed DNA polymerase</keyword>
<dbReference type="Pfam" id="PF00078">
    <property type="entry name" value="RVT_1"/>
    <property type="match status" value="1"/>
</dbReference>
<reference evidence="3" key="2">
    <citation type="submission" date="2022-01" db="EMBL/GenBank/DDBJ databases">
        <authorList>
            <person name="Yamashiro T."/>
            <person name="Shiraishi A."/>
            <person name="Satake H."/>
            <person name="Nakayama K."/>
        </authorList>
    </citation>
    <scope>NUCLEOTIDE SEQUENCE</scope>
</reference>
<evidence type="ECO:0000259" key="2">
    <source>
        <dbReference type="PROSITE" id="PS50878"/>
    </source>
</evidence>
<organism evidence="3 4">
    <name type="scientific">Tanacetum coccineum</name>
    <dbReference type="NCBI Taxonomy" id="301880"/>
    <lineage>
        <taxon>Eukaryota</taxon>
        <taxon>Viridiplantae</taxon>
        <taxon>Streptophyta</taxon>
        <taxon>Embryophyta</taxon>
        <taxon>Tracheophyta</taxon>
        <taxon>Spermatophyta</taxon>
        <taxon>Magnoliopsida</taxon>
        <taxon>eudicotyledons</taxon>
        <taxon>Gunneridae</taxon>
        <taxon>Pentapetalae</taxon>
        <taxon>asterids</taxon>
        <taxon>campanulids</taxon>
        <taxon>Asterales</taxon>
        <taxon>Asteraceae</taxon>
        <taxon>Asteroideae</taxon>
        <taxon>Anthemideae</taxon>
        <taxon>Anthemidinae</taxon>
        <taxon>Tanacetum</taxon>
    </lineage>
</organism>
<evidence type="ECO:0000313" key="3">
    <source>
        <dbReference type="EMBL" id="GJT24730.1"/>
    </source>
</evidence>
<dbReference type="EMBL" id="BQNB010014158">
    <property type="protein sequence ID" value="GJT24730.1"/>
    <property type="molecule type" value="Genomic_DNA"/>
</dbReference>
<dbReference type="InterPro" id="IPR036691">
    <property type="entry name" value="Endo/exonu/phosph_ase_sf"/>
</dbReference>
<feature type="region of interest" description="Disordered" evidence="1">
    <location>
        <begin position="319"/>
        <end position="349"/>
    </location>
</feature>
<accession>A0ABQ5CCC2</accession>
<keyword evidence="3" id="KW-0548">Nucleotidyltransferase</keyword>